<reference evidence="2" key="1">
    <citation type="submission" date="2019-09" db="EMBL/GenBank/DDBJ databases">
        <title>Draft genome information of white flower Hibiscus syriacus.</title>
        <authorList>
            <person name="Kim Y.-M."/>
        </authorList>
    </citation>
    <scope>NUCLEOTIDE SEQUENCE [LARGE SCALE GENOMIC DNA]</scope>
    <source>
        <strain evidence="2">YM2019G1</strain>
    </source>
</reference>
<keyword evidence="1" id="KW-1133">Transmembrane helix</keyword>
<sequence>MDSSQTPCLTTLLVFENTINKELIRSLHVYRLDNGEENEVEREFVFRKDGPFVETAAAPLLLLQGFPPQELFEGRVIGLWLCFLLFMPIVSLASSSFLLYSPFPEDQKRQVSCLDAHFIIRTRLH</sequence>
<dbReference type="AlphaFoldDB" id="A0A6A3C7Z6"/>
<name>A0A6A3C7Z6_HIBSY</name>
<proteinExistence type="predicted"/>
<dbReference type="Proteomes" id="UP000436088">
    <property type="component" value="Unassembled WGS sequence"/>
</dbReference>
<evidence type="ECO:0000313" key="2">
    <source>
        <dbReference type="EMBL" id="KAE8723159.1"/>
    </source>
</evidence>
<accession>A0A6A3C7Z6</accession>
<gene>
    <name evidence="2" type="ORF">F3Y22_tig00012936pilonHSYRG00026</name>
</gene>
<comment type="caution">
    <text evidence="2">The sequence shown here is derived from an EMBL/GenBank/DDBJ whole genome shotgun (WGS) entry which is preliminary data.</text>
</comment>
<keyword evidence="1" id="KW-0812">Transmembrane</keyword>
<evidence type="ECO:0000256" key="1">
    <source>
        <dbReference type="SAM" id="Phobius"/>
    </source>
</evidence>
<keyword evidence="3" id="KW-1185">Reference proteome</keyword>
<dbReference type="EMBL" id="VEPZ02000544">
    <property type="protein sequence ID" value="KAE8723159.1"/>
    <property type="molecule type" value="Genomic_DNA"/>
</dbReference>
<protein>
    <submittedName>
        <fullName evidence="2">Uncharacterized protein</fullName>
    </submittedName>
</protein>
<organism evidence="2 3">
    <name type="scientific">Hibiscus syriacus</name>
    <name type="common">Rose of Sharon</name>
    <dbReference type="NCBI Taxonomy" id="106335"/>
    <lineage>
        <taxon>Eukaryota</taxon>
        <taxon>Viridiplantae</taxon>
        <taxon>Streptophyta</taxon>
        <taxon>Embryophyta</taxon>
        <taxon>Tracheophyta</taxon>
        <taxon>Spermatophyta</taxon>
        <taxon>Magnoliopsida</taxon>
        <taxon>eudicotyledons</taxon>
        <taxon>Gunneridae</taxon>
        <taxon>Pentapetalae</taxon>
        <taxon>rosids</taxon>
        <taxon>malvids</taxon>
        <taxon>Malvales</taxon>
        <taxon>Malvaceae</taxon>
        <taxon>Malvoideae</taxon>
        <taxon>Hibiscus</taxon>
    </lineage>
</organism>
<keyword evidence="1" id="KW-0472">Membrane</keyword>
<feature type="transmembrane region" description="Helical" evidence="1">
    <location>
        <begin position="77"/>
        <end position="100"/>
    </location>
</feature>
<evidence type="ECO:0000313" key="3">
    <source>
        <dbReference type="Proteomes" id="UP000436088"/>
    </source>
</evidence>